<reference evidence="1 2" key="1">
    <citation type="submission" date="2019-06" db="EMBL/GenBank/DDBJ databases">
        <title>Draft genome sequence of Corynebacterium striatum NBRC 15291.</title>
        <authorList>
            <person name="Miura T."/>
            <person name="Furukawa M."/>
            <person name="Shimamura M."/>
            <person name="Ohyama Y."/>
            <person name="Yamazoe A."/>
            <person name="Kawasaki H."/>
        </authorList>
    </citation>
    <scope>NUCLEOTIDE SEQUENCE [LARGE SCALE GENOMIC DNA]</scope>
    <source>
        <strain evidence="1 2">NBRC 15291</strain>
    </source>
</reference>
<proteinExistence type="predicted"/>
<sequence>MIAAYKAMGTTAITKVPMWRKCAQLQSSSGGEKRLAAQLRDTLRWKASHVGQDLCESLDMRC</sequence>
<dbReference type="Proteomes" id="UP000315234">
    <property type="component" value="Unassembled WGS sequence"/>
</dbReference>
<name>A0ABC9ZNK2_CORST</name>
<dbReference type="EMBL" id="BJLD01000002">
    <property type="protein sequence ID" value="GEA43629.1"/>
    <property type="molecule type" value="Genomic_DNA"/>
</dbReference>
<dbReference type="AlphaFoldDB" id="A0ABC9ZNK2"/>
<gene>
    <name evidence="1" type="ORF">Cst04h_17990</name>
</gene>
<evidence type="ECO:0000313" key="2">
    <source>
        <dbReference type="Proteomes" id="UP000315234"/>
    </source>
</evidence>
<evidence type="ECO:0000313" key="1">
    <source>
        <dbReference type="EMBL" id="GEA43629.1"/>
    </source>
</evidence>
<organism evidence="1 2">
    <name type="scientific">Corynebacterium striatum</name>
    <dbReference type="NCBI Taxonomy" id="43770"/>
    <lineage>
        <taxon>Bacteria</taxon>
        <taxon>Bacillati</taxon>
        <taxon>Actinomycetota</taxon>
        <taxon>Actinomycetes</taxon>
        <taxon>Mycobacteriales</taxon>
        <taxon>Corynebacteriaceae</taxon>
        <taxon>Corynebacterium</taxon>
    </lineage>
</organism>
<comment type="caution">
    <text evidence="1">The sequence shown here is derived from an EMBL/GenBank/DDBJ whole genome shotgun (WGS) entry which is preliminary data.</text>
</comment>
<accession>A0ABC9ZNK2</accession>
<protein>
    <submittedName>
        <fullName evidence="1">Uncharacterized protein</fullName>
    </submittedName>
</protein>